<evidence type="ECO:0000313" key="3">
    <source>
        <dbReference type="EMBL" id="HJC71889.1"/>
    </source>
</evidence>
<reference evidence="3" key="1">
    <citation type="journal article" date="2021" name="PeerJ">
        <title>Extensive microbial diversity within the chicken gut microbiome revealed by metagenomics and culture.</title>
        <authorList>
            <person name="Gilroy R."/>
            <person name="Ravi A."/>
            <person name="Getino M."/>
            <person name="Pursley I."/>
            <person name="Horton D.L."/>
            <person name="Alikhan N.F."/>
            <person name="Baker D."/>
            <person name="Gharbi K."/>
            <person name="Hall N."/>
            <person name="Watson M."/>
            <person name="Adriaenssens E.M."/>
            <person name="Foster-Nyarko E."/>
            <person name="Jarju S."/>
            <person name="Secka A."/>
            <person name="Antonio M."/>
            <person name="Oren A."/>
            <person name="Chaudhuri R.R."/>
            <person name="La Ragione R."/>
            <person name="Hildebrand F."/>
            <person name="Pallen M.J."/>
        </authorList>
    </citation>
    <scope>NUCLEOTIDE SEQUENCE</scope>
    <source>
        <strain evidence="3">5933</strain>
    </source>
</reference>
<name>A0A9D2TJ33_9FIRM</name>
<evidence type="ECO:0000256" key="1">
    <source>
        <dbReference type="SAM" id="MobiDB-lite"/>
    </source>
</evidence>
<accession>A0A9D2TJ33</accession>
<reference evidence="3" key="2">
    <citation type="submission" date="2021-04" db="EMBL/GenBank/DDBJ databases">
        <authorList>
            <person name="Gilroy R."/>
        </authorList>
    </citation>
    <scope>NUCLEOTIDE SEQUENCE</scope>
    <source>
        <strain evidence="3">5933</strain>
    </source>
</reference>
<sequence>MNNKKTPSTPSRDAHFEREIDETLTALEQAHDVEHDTEPKHASNRAADKMHERANQAEKRSLSLVDDDEAPQTQHSAKDNAYQAHVSAQKKKNPFLALGIAVGILAVTFISMTIFSIVMYQKYSPERFIEEVMTAVREQDSAGLSSLLVSDTLTVNEENAGLLCQAFSAENAQKALNEQLAEQVLDPTLTGAYEALQVQKNPVFLGFSEYRLKVSGVSLLLRTDAQNVLMSLNGTTRTGELTENGVLYKNLFPGRYTCSVSGSSALGQSLQGESTVLDLFMVSKPLTFDGALPIHDITVAGIPNDASIIFVNGTKVEQTPSGGTVSLPQVAVGSTITMEYTAPHGAVTSSSVVFQDGSVTELAFTEFQTQGGTPDEAGINLLLNTYYSSLLNAANQKDAAQIAGVNETMRAAAAQQIAAEPLTGKTLQFTNAAVNFGSVQITQVNNLPGFVCTASISYSYTLPEDSTASTTAMMYEVCEFVFENNAWVLNRTAAIDEPRFTAGDVSALTAAAAPSADSAASAPASSAAAPAA</sequence>
<feature type="region of interest" description="Disordered" evidence="1">
    <location>
        <begin position="1"/>
        <end position="80"/>
    </location>
</feature>
<dbReference type="AlphaFoldDB" id="A0A9D2TJ33"/>
<keyword evidence="2" id="KW-1133">Transmembrane helix</keyword>
<proteinExistence type="predicted"/>
<feature type="compositionally biased region" description="Basic and acidic residues" evidence="1">
    <location>
        <begin position="29"/>
        <end position="61"/>
    </location>
</feature>
<keyword evidence="2" id="KW-0472">Membrane</keyword>
<dbReference type="EMBL" id="DWWA01000020">
    <property type="protein sequence ID" value="HJC71889.1"/>
    <property type="molecule type" value="Genomic_DNA"/>
</dbReference>
<evidence type="ECO:0000256" key="2">
    <source>
        <dbReference type="SAM" id="Phobius"/>
    </source>
</evidence>
<keyword evidence="2" id="KW-0812">Transmembrane</keyword>
<comment type="caution">
    <text evidence="3">The sequence shown here is derived from an EMBL/GenBank/DDBJ whole genome shotgun (WGS) entry which is preliminary data.</text>
</comment>
<organism evidence="3 4">
    <name type="scientific">Candidatus Ruthenibacterium merdavium</name>
    <dbReference type="NCBI Taxonomy" id="2838752"/>
    <lineage>
        <taxon>Bacteria</taxon>
        <taxon>Bacillati</taxon>
        <taxon>Bacillota</taxon>
        <taxon>Clostridia</taxon>
        <taxon>Eubacteriales</taxon>
        <taxon>Oscillospiraceae</taxon>
        <taxon>Ruthenibacterium</taxon>
    </lineage>
</organism>
<evidence type="ECO:0000313" key="4">
    <source>
        <dbReference type="Proteomes" id="UP000823918"/>
    </source>
</evidence>
<feature type="compositionally biased region" description="Polar residues" evidence="1">
    <location>
        <begin position="1"/>
        <end position="11"/>
    </location>
</feature>
<gene>
    <name evidence="3" type="ORF">H9698_03720</name>
</gene>
<protein>
    <submittedName>
        <fullName evidence="3">Uncharacterized protein</fullName>
    </submittedName>
</protein>
<dbReference type="Proteomes" id="UP000823918">
    <property type="component" value="Unassembled WGS sequence"/>
</dbReference>
<feature type="transmembrane region" description="Helical" evidence="2">
    <location>
        <begin position="95"/>
        <end position="120"/>
    </location>
</feature>